<organism evidence="2 3">
    <name type="scientific">Tissierella carlieri</name>
    <dbReference type="NCBI Taxonomy" id="689904"/>
    <lineage>
        <taxon>Bacteria</taxon>
        <taxon>Bacillati</taxon>
        <taxon>Bacillota</taxon>
        <taxon>Tissierellia</taxon>
        <taxon>Tissierellales</taxon>
        <taxon>Tissierellaceae</taxon>
        <taxon>Tissierella</taxon>
    </lineage>
</organism>
<evidence type="ECO:0000313" key="2">
    <source>
        <dbReference type="EMBL" id="MCQ4922760.1"/>
    </source>
</evidence>
<dbReference type="EC" id="3.5.2.3" evidence="2"/>
<keyword evidence="2" id="KW-0378">Hydrolase</keyword>
<reference evidence="2 3" key="1">
    <citation type="submission" date="2022-06" db="EMBL/GenBank/DDBJ databases">
        <title>Isolation of gut microbiota from human fecal samples.</title>
        <authorList>
            <person name="Pamer E.G."/>
            <person name="Barat B."/>
            <person name="Waligurski E."/>
            <person name="Medina S."/>
            <person name="Paddock L."/>
            <person name="Mostad J."/>
        </authorList>
    </citation>
    <scope>NUCLEOTIDE SEQUENCE [LARGE SCALE GENOMIC DNA]</scope>
    <source>
        <strain evidence="2 3">DFI.7.95</strain>
    </source>
</reference>
<dbReference type="Proteomes" id="UP001524478">
    <property type="component" value="Unassembled WGS sequence"/>
</dbReference>
<keyword evidence="3" id="KW-1185">Reference proteome</keyword>
<dbReference type="NCBIfam" id="TIGR00857">
    <property type="entry name" value="pyrC_multi"/>
    <property type="match status" value="1"/>
</dbReference>
<dbReference type="InterPro" id="IPR006680">
    <property type="entry name" value="Amidohydro-rel"/>
</dbReference>
<evidence type="ECO:0000259" key="1">
    <source>
        <dbReference type="Pfam" id="PF01979"/>
    </source>
</evidence>
<dbReference type="PANTHER" id="PTHR43668">
    <property type="entry name" value="ALLANTOINASE"/>
    <property type="match status" value="1"/>
</dbReference>
<proteinExistence type="predicted"/>
<dbReference type="PANTHER" id="PTHR43668:SF2">
    <property type="entry name" value="ALLANTOINASE"/>
    <property type="match status" value="1"/>
</dbReference>
<gene>
    <name evidence="2" type="primary">pyrC</name>
    <name evidence="2" type="ORF">NE686_06675</name>
</gene>
<dbReference type="RefSeq" id="WP_216559731.1">
    <property type="nucleotide sequence ID" value="NZ_JAHLOH010000038.1"/>
</dbReference>
<name>A0ABT1S8F9_9FIRM</name>
<evidence type="ECO:0000313" key="3">
    <source>
        <dbReference type="Proteomes" id="UP001524478"/>
    </source>
</evidence>
<sequence length="452" mass="50519">MIDKVIKGGTIVTHSGRFKGNIAIKDGKIHSILSEDSVLDALEIIDARGKFIIPGVIDGHVHFQDPGITNREDFPSGTAAAAAGGITTAISHPMNIPPIVDEESYKFTIGAYKGRGYIDYAIHAGGTATNTEIIESLWKNTGATSIKMFMCFSVADFPYVKDDALYDILQKLAKVDGIALIHAENNELIELEERRLKIEERNDPMAYIESHSEVGELEAVKRAIYYLEVTGAKGIILHTCMESALMEIKAAQERGVKVYAETCPHFLTFIDTDILEYGPYLKFSPVMRDESNRKRLWELLDKGYISTIGSDHSPYEKKEKDVGLMDIWKAPNGIPGIQTLLPVLLNGVNKGLLSFERLVEVTSFNPARLYGLNYRKGSIIVGHDADLVIVDMELIKEYSKEDIKSKEKWSPYVGQVFKGWPILTMVRGEVVMKHGEIMNNQGYGIYIERKKR</sequence>
<accession>A0ABT1S8F9</accession>
<dbReference type="GO" id="GO:0004151">
    <property type="term" value="F:dihydroorotase activity"/>
    <property type="evidence" value="ECO:0007669"/>
    <property type="project" value="UniProtKB-EC"/>
</dbReference>
<comment type="caution">
    <text evidence="2">The sequence shown here is derived from an EMBL/GenBank/DDBJ whole genome shotgun (WGS) entry which is preliminary data.</text>
</comment>
<dbReference type="Pfam" id="PF01979">
    <property type="entry name" value="Amidohydro_1"/>
    <property type="match status" value="1"/>
</dbReference>
<dbReference type="InterPro" id="IPR050138">
    <property type="entry name" value="DHOase/Allantoinase_Hydrolase"/>
</dbReference>
<feature type="domain" description="Amidohydrolase-related" evidence="1">
    <location>
        <begin position="51"/>
        <end position="431"/>
    </location>
</feature>
<protein>
    <submittedName>
        <fullName evidence="2">Dihydroorotase</fullName>
        <ecNumber evidence="2">3.5.2.3</ecNumber>
    </submittedName>
</protein>
<dbReference type="EMBL" id="JANGAC010000004">
    <property type="protein sequence ID" value="MCQ4922760.1"/>
    <property type="molecule type" value="Genomic_DNA"/>
</dbReference>